<proteinExistence type="predicted"/>
<gene>
    <name evidence="2" type="ORF">Cgig2_016687</name>
</gene>
<organism evidence="2 3">
    <name type="scientific">Carnegiea gigantea</name>
    <dbReference type="NCBI Taxonomy" id="171969"/>
    <lineage>
        <taxon>Eukaryota</taxon>
        <taxon>Viridiplantae</taxon>
        <taxon>Streptophyta</taxon>
        <taxon>Embryophyta</taxon>
        <taxon>Tracheophyta</taxon>
        <taxon>Spermatophyta</taxon>
        <taxon>Magnoliopsida</taxon>
        <taxon>eudicotyledons</taxon>
        <taxon>Gunneridae</taxon>
        <taxon>Pentapetalae</taxon>
        <taxon>Caryophyllales</taxon>
        <taxon>Cactineae</taxon>
        <taxon>Cactaceae</taxon>
        <taxon>Cactoideae</taxon>
        <taxon>Echinocereeae</taxon>
        <taxon>Carnegiea</taxon>
    </lineage>
</organism>
<protein>
    <submittedName>
        <fullName evidence="2">Uncharacterized protein</fullName>
    </submittedName>
</protein>
<evidence type="ECO:0000313" key="3">
    <source>
        <dbReference type="Proteomes" id="UP001153076"/>
    </source>
</evidence>
<feature type="compositionally biased region" description="Low complexity" evidence="1">
    <location>
        <begin position="39"/>
        <end position="58"/>
    </location>
</feature>
<feature type="compositionally biased region" description="Basic and acidic residues" evidence="1">
    <location>
        <begin position="77"/>
        <end position="94"/>
    </location>
</feature>
<dbReference type="EMBL" id="JAKOGI010000006">
    <property type="protein sequence ID" value="KAJ8452106.1"/>
    <property type="molecule type" value="Genomic_DNA"/>
</dbReference>
<sequence>MADSSNSASSGVRGWIQITGNNDNKKVGRVSSFGKFMGSPSRSPSSKTKSPSNKPSSPWARLNPARILRRSTNSGKRLLESEGSIKDDKNKEEEAIFQEATSEVVQSLAEKIKEEATQTTKPNDEAIKPTEPKDSSSGERIYNVEVVEKRDVPTSKVEPAAEKPKEEVREKGNETIQRTEESPEKKMISKDAVIETKDRKSLEDDQHPHTEEATDGTTSSDADSKNPIVGAEGINTIVATPRDQDDEKKDDSFYCVSSLAKGLQSLCAPQTAK</sequence>
<keyword evidence="3" id="KW-1185">Reference proteome</keyword>
<feature type="compositionally biased region" description="Basic and acidic residues" evidence="1">
    <location>
        <begin position="113"/>
        <end position="137"/>
    </location>
</feature>
<dbReference type="AlphaFoldDB" id="A0A9Q1L0D4"/>
<reference evidence="2" key="1">
    <citation type="submission" date="2022-04" db="EMBL/GenBank/DDBJ databases">
        <title>Carnegiea gigantea Genome sequencing and assembly v2.</title>
        <authorList>
            <person name="Copetti D."/>
            <person name="Sanderson M.J."/>
            <person name="Burquez A."/>
            <person name="Wojciechowski M.F."/>
        </authorList>
    </citation>
    <scope>NUCLEOTIDE SEQUENCE</scope>
    <source>
        <strain evidence="2">SGP5-SGP5p</strain>
        <tissue evidence="2">Aerial part</tissue>
    </source>
</reference>
<feature type="compositionally biased region" description="Polar residues" evidence="1">
    <location>
        <begin position="1"/>
        <end position="10"/>
    </location>
</feature>
<feature type="compositionally biased region" description="Basic and acidic residues" evidence="1">
    <location>
        <begin position="146"/>
        <end position="212"/>
    </location>
</feature>
<evidence type="ECO:0000256" key="1">
    <source>
        <dbReference type="SAM" id="MobiDB-lite"/>
    </source>
</evidence>
<feature type="region of interest" description="Disordered" evidence="1">
    <location>
        <begin position="113"/>
        <end position="250"/>
    </location>
</feature>
<accession>A0A9Q1L0D4</accession>
<feature type="region of interest" description="Disordered" evidence="1">
    <location>
        <begin position="1"/>
        <end position="95"/>
    </location>
</feature>
<evidence type="ECO:0000313" key="2">
    <source>
        <dbReference type="EMBL" id="KAJ8452106.1"/>
    </source>
</evidence>
<comment type="caution">
    <text evidence="2">The sequence shown here is derived from an EMBL/GenBank/DDBJ whole genome shotgun (WGS) entry which is preliminary data.</text>
</comment>
<name>A0A9Q1L0D4_9CARY</name>
<dbReference type="Proteomes" id="UP001153076">
    <property type="component" value="Unassembled WGS sequence"/>
</dbReference>